<proteinExistence type="inferred from homology"/>
<dbReference type="Proteomes" id="UP001501285">
    <property type="component" value="Unassembled WGS sequence"/>
</dbReference>
<dbReference type="CDD" id="cd02035">
    <property type="entry name" value="ArsA"/>
    <property type="match status" value="2"/>
</dbReference>
<dbReference type="InterPro" id="IPR016300">
    <property type="entry name" value="ATPase_ArsA/GET3"/>
</dbReference>
<dbReference type="PANTHER" id="PTHR10803:SF3">
    <property type="entry name" value="ATPASE GET3"/>
    <property type="match status" value="1"/>
</dbReference>
<dbReference type="InterPro" id="IPR027417">
    <property type="entry name" value="P-loop_NTPase"/>
</dbReference>
<feature type="domain" description="ArsA/GET3 Anion-transporting ATPase-like" evidence="2">
    <location>
        <begin position="510"/>
        <end position="606"/>
    </location>
</feature>
<dbReference type="PIRSF" id="PIRSF001327">
    <property type="entry name" value="Arsenical_pump-driving_ATPase"/>
    <property type="match status" value="1"/>
</dbReference>
<feature type="domain" description="ArsA/GET3 Anion-transporting ATPase-like" evidence="2">
    <location>
        <begin position="30"/>
        <end position="315"/>
    </location>
</feature>
<dbReference type="PANTHER" id="PTHR10803">
    <property type="entry name" value="ARSENICAL PUMP-DRIVING ATPASE ARSENITE-TRANSLOCATING ATPASE"/>
    <property type="match status" value="1"/>
</dbReference>
<comment type="similarity">
    <text evidence="1">Belongs to the arsA ATPase family.</text>
</comment>
<dbReference type="InterPro" id="IPR027541">
    <property type="entry name" value="Ars_ATPase"/>
</dbReference>
<dbReference type="NCBIfam" id="TIGR04291">
    <property type="entry name" value="arsen_driv_ArsA"/>
    <property type="match status" value="1"/>
</dbReference>
<sequence>MRARGFHGFAHPFDRLLLMLSLPFLDAPPRFLFFTGKGGVGKTSLACATAVHLVGQGKRVLLTSTDPASNVGQVFNATVGNVVTPVPGIPGLDALEIDPQQAADAYRAAIIDPVRDLLPAAEISAMTEQLSGACTTEIASFNEFTSLLDDETATAAYDHILFDTAPTGHTVRLLQLPGEWTTYLSDGKGDVSCLGPVAGLDRLRHDYAGALAALTDPTRTRLVLVTRPQRSSIREAARTFDELRELGMTNAHLVVNGVMPQYAAADAADDVLVDAVTGREREALDAIPADLAVLPRTTIPLLAFNTVGVPSLRALLDPDATPAAPASDEIASLPDGLTSLRDLVDDLEADGHGLVMCMGKGGVGKTTVAAAVALELASRGHEVLLTTTDPAAHLSETLQAEVEHLTVERIDPEQAIIEYRERVMAGKGNALDDAGRAVLAEDLKSPCTDEVAVFQQFSHVVFRARKQFVVLDTAPTGHTLLLLDATGSYHREITRQMSEGARFVTPLMRLQDQSQTKVVIVTLPETTPVLEAQELQDDLARAGITPWAWVVNASLTASAPTSSFLRARAHAEADPLARVNELCRRVAVMPLLAREPVGTAALSELTRPAMEGTLTDAH</sequence>
<organism evidence="3 4">
    <name type="scientific">Terrabacter terrae</name>
    <dbReference type="NCBI Taxonomy" id="318434"/>
    <lineage>
        <taxon>Bacteria</taxon>
        <taxon>Bacillati</taxon>
        <taxon>Actinomycetota</taxon>
        <taxon>Actinomycetes</taxon>
        <taxon>Micrococcales</taxon>
        <taxon>Intrasporangiaceae</taxon>
        <taxon>Terrabacter</taxon>
    </lineage>
</organism>
<dbReference type="Pfam" id="PF02374">
    <property type="entry name" value="ArsA_ATPase"/>
    <property type="match status" value="3"/>
</dbReference>
<evidence type="ECO:0000259" key="2">
    <source>
        <dbReference type="Pfam" id="PF02374"/>
    </source>
</evidence>
<dbReference type="NCBIfam" id="TIGR00345">
    <property type="entry name" value="GET3_arsA_TRC40"/>
    <property type="match status" value="1"/>
</dbReference>
<feature type="domain" description="ArsA/GET3 Anion-transporting ATPase-like" evidence="2">
    <location>
        <begin position="354"/>
        <end position="507"/>
    </location>
</feature>
<protein>
    <submittedName>
        <fullName evidence="3">Arsenical pump-driving ATPase</fullName>
    </submittedName>
</protein>
<evidence type="ECO:0000313" key="3">
    <source>
        <dbReference type="EMBL" id="GAA2025773.1"/>
    </source>
</evidence>
<gene>
    <name evidence="3" type="primary">arsA_1</name>
    <name evidence="3" type="ORF">GCM10009740_14400</name>
</gene>
<name>A0ABN2U1S2_9MICO</name>
<evidence type="ECO:0000313" key="4">
    <source>
        <dbReference type="Proteomes" id="UP001501285"/>
    </source>
</evidence>
<dbReference type="RefSeq" id="WP_343989450.1">
    <property type="nucleotide sequence ID" value="NZ_BAAANB010000003.1"/>
</dbReference>
<dbReference type="SUPFAM" id="SSF52540">
    <property type="entry name" value="P-loop containing nucleoside triphosphate hydrolases"/>
    <property type="match status" value="2"/>
</dbReference>
<comment type="caution">
    <text evidence="3">The sequence shown here is derived from an EMBL/GenBank/DDBJ whole genome shotgun (WGS) entry which is preliminary data.</text>
</comment>
<accession>A0ABN2U1S2</accession>
<reference evidence="3 4" key="1">
    <citation type="journal article" date="2019" name="Int. J. Syst. Evol. Microbiol.">
        <title>The Global Catalogue of Microorganisms (GCM) 10K type strain sequencing project: providing services to taxonomists for standard genome sequencing and annotation.</title>
        <authorList>
            <consortium name="The Broad Institute Genomics Platform"/>
            <consortium name="The Broad Institute Genome Sequencing Center for Infectious Disease"/>
            <person name="Wu L."/>
            <person name="Ma J."/>
        </authorList>
    </citation>
    <scope>NUCLEOTIDE SEQUENCE [LARGE SCALE GENOMIC DNA]</scope>
    <source>
        <strain evidence="3 4">JCM 14283</strain>
    </source>
</reference>
<dbReference type="EMBL" id="BAAANB010000003">
    <property type="protein sequence ID" value="GAA2025773.1"/>
    <property type="molecule type" value="Genomic_DNA"/>
</dbReference>
<evidence type="ECO:0000256" key="1">
    <source>
        <dbReference type="ARBA" id="ARBA00011040"/>
    </source>
</evidence>
<dbReference type="InterPro" id="IPR025723">
    <property type="entry name" value="ArsA/GET3_ATPase-like"/>
</dbReference>
<dbReference type="Gene3D" id="3.40.50.300">
    <property type="entry name" value="P-loop containing nucleotide triphosphate hydrolases"/>
    <property type="match status" value="2"/>
</dbReference>
<keyword evidence="4" id="KW-1185">Reference proteome</keyword>